<evidence type="ECO:0000256" key="1">
    <source>
        <dbReference type="SAM" id="MobiDB-lite"/>
    </source>
</evidence>
<feature type="chain" id="PRO_5037103018" evidence="2">
    <location>
        <begin position="25"/>
        <end position="280"/>
    </location>
</feature>
<dbReference type="Proteomes" id="UP000887566">
    <property type="component" value="Unplaced"/>
</dbReference>
<dbReference type="Pfam" id="PF00024">
    <property type="entry name" value="PAN_1"/>
    <property type="match status" value="2"/>
</dbReference>
<dbReference type="CDD" id="cd01099">
    <property type="entry name" value="PAN_AP_HGF"/>
    <property type="match status" value="1"/>
</dbReference>
<dbReference type="InterPro" id="IPR003609">
    <property type="entry name" value="Pan_app"/>
</dbReference>
<dbReference type="WBParaSite" id="PSAMB.scaffold3554size17824.g21874.t1">
    <property type="protein sequence ID" value="PSAMB.scaffold3554size17824.g21874.t1"/>
    <property type="gene ID" value="PSAMB.scaffold3554size17824.g21874"/>
</dbReference>
<evidence type="ECO:0000256" key="2">
    <source>
        <dbReference type="SAM" id="SignalP"/>
    </source>
</evidence>
<feature type="signal peptide" evidence="2">
    <location>
        <begin position="1"/>
        <end position="24"/>
    </location>
</feature>
<dbReference type="PROSITE" id="PS50948">
    <property type="entry name" value="PAN"/>
    <property type="match status" value="2"/>
</dbReference>
<dbReference type="InterPro" id="IPR052774">
    <property type="entry name" value="Celegans_DevNeuronal_Protein"/>
</dbReference>
<reference evidence="5" key="1">
    <citation type="submission" date="2022-11" db="UniProtKB">
        <authorList>
            <consortium name="WormBaseParasite"/>
        </authorList>
    </citation>
    <scope>IDENTIFICATION</scope>
</reference>
<keyword evidence="4" id="KW-1185">Reference proteome</keyword>
<dbReference type="SUPFAM" id="SSF57414">
    <property type="entry name" value="Hairpin loop containing domain-like"/>
    <property type="match status" value="2"/>
</dbReference>
<feature type="domain" description="Apple" evidence="3">
    <location>
        <begin position="148"/>
        <end position="229"/>
    </location>
</feature>
<dbReference type="PANTHER" id="PTHR47327:SF4">
    <property type="entry name" value="APPLE DOMAIN-CONTAINING PROTEIN-RELATED"/>
    <property type="match status" value="1"/>
</dbReference>
<protein>
    <submittedName>
        <fullName evidence="5">Apple domain-containing protein</fullName>
    </submittedName>
</protein>
<sequence length="280" mass="30669">MAVFARPWVVTLLAAIYAICAASAQQQAASGVSSQLTRIRSGVVIADGALCDNKVSAYFVSDNVQLTSTNVLFYGDVTEEQCATMCSDNKDIKGRTILCASFNYDHVSFSCRIFREKSKPDGIASVRASPGERFFEKFCLPSSAPLDCGESHFYRADQAVLVGYAKNATIVKTLEECVAVCLNEAFPCKSAMFFYEEGECITNTESAESMPEVFAKEEVDKVVYFENACLNPNAYKNPKNEKHASGGRQTVQKQPQQQQQRQEIKKSIAPEAPKATAAPN</sequence>
<evidence type="ECO:0000313" key="4">
    <source>
        <dbReference type="Proteomes" id="UP000887566"/>
    </source>
</evidence>
<evidence type="ECO:0000259" key="3">
    <source>
        <dbReference type="PROSITE" id="PS50948"/>
    </source>
</evidence>
<accession>A0A914WCR5</accession>
<dbReference type="PANTHER" id="PTHR47327">
    <property type="entry name" value="FI18240P1-RELATED"/>
    <property type="match status" value="1"/>
</dbReference>
<dbReference type="AlphaFoldDB" id="A0A914WCR5"/>
<keyword evidence="2" id="KW-0732">Signal</keyword>
<dbReference type="SMART" id="SM00473">
    <property type="entry name" value="PAN_AP"/>
    <property type="match status" value="2"/>
</dbReference>
<feature type="compositionally biased region" description="Low complexity" evidence="1">
    <location>
        <begin position="249"/>
        <end position="261"/>
    </location>
</feature>
<name>A0A914WCR5_9BILA</name>
<dbReference type="Gene3D" id="3.50.4.10">
    <property type="entry name" value="Hepatocyte Growth Factor"/>
    <property type="match status" value="2"/>
</dbReference>
<organism evidence="4 5">
    <name type="scientific">Plectus sambesii</name>
    <dbReference type="NCBI Taxonomy" id="2011161"/>
    <lineage>
        <taxon>Eukaryota</taxon>
        <taxon>Metazoa</taxon>
        <taxon>Ecdysozoa</taxon>
        <taxon>Nematoda</taxon>
        <taxon>Chromadorea</taxon>
        <taxon>Plectida</taxon>
        <taxon>Plectina</taxon>
        <taxon>Plectoidea</taxon>
        <taxon>Plectidae</taxon>
        <taxon>Plectus</taxon>
    </lineage>
</organism>
<dbReference type="GO" id="GO:0009653">
    <property type="term" value="P:anatomical structure morphogenesis"/>
    <property type="evidence" value="ECO:0007669"/>
    <property type="project" value="TreeGrafter"/>
</dbReference>
<evidence type="ECO:0000313" key="5">
    <source>
        <dbReference type="WBParaSite" id="PSAMB.scaffold3554size17824.g21874.t1"/>
    </source>
</evidence>
<feature type="domain" description="Apple" evidence="3">
    <location>
        <begin position="51"/>
        <end position="139"/>
    </location>
</feature>
<feature type="region of interest" description="Disordered" evidence="1">
    <location>
        <begin position="234"/>
        <end position="280"/>
    </location>
</feature>
<proteinExistence type="predicted"/>